<dbReference type="Proteomes" id="UP000299367">
    <property type="component" value="Unassembled WGS sequence"/>
</dbReference>
<reference evidence="2" key="1">
    <citation type="submission" date="2019-02" db="EMBL/GenBank/DDBJ databases">
        <title>Draft genome sequence of Dolichospermum planctonicum NIES-80.</title>
        <authorList>
            <person name="Yamaguchi H."/>
            <person name="Suzuki S."/>
            <person name="Kawachi M."/>
        </authorList>
    </citation>
    <scope>NUCLEOTIDE SEQUENCE [LARGE SCALE GENOMIC DNA]</scope>
    <source>
        <strain evidence="2">NIES-80</strain>
    </source>
</reference>
<dbReference type="EMBL" id="BJCF01000027">
    <property type="protein sequence ID" value="GCL42815.1"/>
    <property type="molecule type" value="Genomic_DNA"/>
</dbReference>
<evidence type="ECO:0000313" key="1">
    <source>
        <dbReference type="EMBL" id="GCL42815.1"/>
    </source>
</evidence>
<dbReference type="RefSeq" id="WP_137908372.1">
    <property type="nucleotide sequence ID" value="NZ_BJCF01000027.1"/>
</dbReference>
<name>A0A480ACG4_9CYAN</name>
<dbReference type="OrthoDB" id="515557at2"/>
<comment type="caution">
    <text evidence="1">The sequence shown here is derived from an EMBL/GenBank/DDBJ whole genome shotgun (WGS) entry which is preliminary data.</text>
</comment>
<evidence type="ECO:0008006" key="3">
    <source>
        <dbReference type="Google" id="ProtNLM"/>
    </source>
</evidence>
<proteinExistence type="predicted"/>
<protein>
    <recommendedName>
        <fullName evidence="3">Glutathione S-transferase</fullName>
    </recommendedName>
</protein>
<gene>
    <name evidence="1" type="ORF">NIES80_25230</name>
</gene>
<organism evidence="1 2">
    <name type="scientific">Dolichospermum planctonicum</name>
    <dbReference type="NCBI Taxonomy" id="136072"/>
    <lineage>
        <taxon>Bacteria</taxon>
        <taxon>Bacillati</taxon>
        <taxon>Cyanobacteriota</taxon>
        <taxon>Cyanophyceae</taxon>
        <taxon>Nostocales</taxon>
        <taxon>Aphanizomenonaceae</taxon>
        <taxon>Dolichospermum</taxon>
    </lineage>
</organism>
<accession>A0A480ACG4</accession>
<dbReference type="AlphaFoldDB" id="A0A480ACG4"/>
<evidence type="ECO:0000313" key="2">
    <source>
        <dbReference type="Proteomes" id="UP000299367"/>
    </source>
</evidence>
<sequence length="104" mass="11727">MKPILFFILSVTTSVLVVLVGHYGQTVMALPPQEDIPEEILRTEIILAARSPIDGKVVTPAEYAQLEAQMEISPPPRLNATIRDQFFLLQIRKVLLQIFPFLNI</sequence>